<dbReference type="PANTHER" id="PTHR24148:SF64">
    <property type="entry name" value="HETEROKARYON INCOMPATIBILITY DOMAIN-CONTAINING PROTEIN"/>
    <property type="match status" value="1"/>
</dbReference>
<name>A0A2T2NCD4_CORCC</name>
<dbReference type="EMBL" id="KZ678140">
    <property type="protein sequence ID" value="PSN63102.1"/>
    <property type="molecule type" value="Genomic_DNA"/>
</dbReference>
<protein>
    <submittedName>
        <fullName evidence="2">HET-domain-containing protein</fullName>
    </submittedName>
</protein>
<dbReference type="Proteomes" id="UP000240883">
    <property type="component" value="Unassembled WGS sequence"/>
</dbReference>
<proteinExistence type="predicted"/>
<dbReference type="PANTHER" id="PTHR24148">
    <property type="entry name" value="ANKYRIN REPEAT DOMAIN-CONTAINING PROTEIN 39 HOMOLOG-RELATED"/>
    <property type="match status" value="1"/>
</dbReference>
<dbReference type="InterPro" id="IPR010730">
    <property type="entry name" value="HET"/>
</dbReference>
<dbReference type="Pfam" id="PF06985">
    <property type="entry name" value="HET"/>
    <property type="match status" value="1"/>
</dbReference>
<feature type="domain" description="Heterokaryon incompatibility" evidence="1">
    <location>
        <begin position="157"/>
        <end position="317"/>
    </location>
</feature>
<reference evidence="2 3" key="1">
    <citation type="journal article" date="2018" name="Front. Microbiol.">
        <title>Genome-Wide Analysis of Corynespora cassiicola Leaf Fall Disease Putative Effectors.</title>
        <authorList>
            <person name="Lopez D."/>
            <person name="Ribeiro S."/>
            <person name="Label P."/>
            <person name="Fumanal B."/>
            <person name="Venisse J.S."/>
            <person name="Kohler A."/>
            <person name="de Oliveira R.R."/>
            <person name="Labutti K."/>
            <person name="Lipzen A."/>
            <person name="Lail K."/>
            <person name="Bauer D."/>
            <person name="Ohm R.A."/>
            <person name="Barry K.W."/>
            <person name="Spatafora J."/>
            <person name="Grigoriev I.V."/>
            <person name="Martin F.M."/>
            <person name="Pujade-Renaud V."/>
        </authorList>
    </citation>
    <scope>NUCLEOTIDE SEQUENCE [LARGE SCALE GENOMIC DNA]</scope>
    <source>
        <strain evidence="2 3">Philippines</strain>
    </source>
</reference>
<dbReference type="AlphaFoldDB" id="A0A2T2NCD4"/>
<keyword evidence="3" id="KW-1185">Reference proteome</keyword>
<dbReference type="OrthoDB" id="4850726at2759"/>
<evidence type="ECO:0000313" key="3">
    <source>
        <dbReference type="Proteomes" id="UP000240883"/>
    </source>
</evidence>
<sequence>MNNYLSRLKATIFQCFRIKGPEASQPSTGVAQPKGLGSNDIRLPPYAYQPLEEENGIRLIKLYPGTFDDNIRVEFIHSNIPSSSSTKKWKDERLPLEELRKTLPVGWGVGKTGEGRYLFYRSFPDPETPSRWEHPDPTVDPTLYAGVPPSPEYSPRYEALSYAWGDPLPPAAVYVIAENSLPKSHIKVRSNLEEALRHLRREHQPRILWIDAICINQDDISERQKQVKLMGLIFSRASGTVFWLGSDIQPGALALREIENIGRQRENTGILVVPSPEATKPYYPQFQHDLPDDEALLTVIVQLLTCQYFNRVWIVQELKLARHGTVQCGMVQVSRTVFYLASELVVVVAQEQSRLDLLGHCHPTFSSWKTPSWVPDWSRQQFDRIDNILASFSGGMSRASITVDDSQDLLALGVLDSGIIGIFETQDANIDKVFASWKECMIDDKQQAMDLAELQKIFCNLVARNFTRERTPWDYLLPEPILSDFKQHPYWDQHLINRLCFFRTSDGDRVCILLGCNMPLILRPLNPPEKGHVVIGPCMIEGLMDAEAFLGPLEDPWKIEFDRDNTGQLCPSFRNTETDNKTIFDPRLGPLQSDWEFLDMERKDNDPTYFMHYRNKQTGKVVNYDPRMTPERLKERGVDIQTIRIV</sequence>
<evidence type="ECO:0000313" key="2">
    <source>
        <dbReference type="EMBL" id="PSN63102.1"/>
    </source>
</evidence>
<gene>
    <name evidence="2" type="ORF">BS50DRAFT_679454</name>
</gene>
<organism evidence="2 3">
    <name type="scientific">Corynespora cassiicola Philippines</name>
    <dbReference type="NCBI Taxonomy" id="1448308"/>
    <lineage>
        <taxon>Eukaryota</taxon>
        <taxon>Fungi</taxon>
        <taxon>Dikarya</taxon>
        <taxon>Ascomycota</taxon>
        <taxon>Pezizomycotina</taxon>
        <taxon>Dothideomycetes</taxon>
        <taxon>Pleosporomycetidae</taxon>
        <taxon>Pleosporales</taxon>
        <taxon>Corynesporascaceae</taxon>
        <taxon>Corynespora</taxon>
    </lineage>
</organism>
<dbReference type="InterPro" id="IPR052895">
    <property type="entry name" value="HetReg/Transcr_Mod"/>
</dbReference>
<evidence type="ECO:0000259" key="1">
    <source>
        <dbReference type="Pfam" id="PF06985"/>
    </source>
</evidence>
<dbReference type="STRING" id="1448308.A0A2T2NCD4"/>
<accession>A0A2T2NCD4</accession>